<proteinExistence type="predicted"/>
<dbReference type="KEGG" id="ehx:EMIHUDRAFT_431869"/>
<evidence type="ECO:0000313" key="4">
    <source>
        <dbReference type="Proteomes" id="UP000013827"/>
    </source>
</evidence>
<dbReference type="PROSITE" id="PS51203">
    <property type="entry name" value="CS"/>
    <property type="match status" value="1"/>
</dbReference>
<dbReference type="HOGENOM" id="CLU_1247351_0_0_1"/>
<dbReference type="EnsemblProtists" id="EOD41920">
    <property type="protein sequence ID" value="EOD41920"/>
    <property type="gene ID" value="EMIHUDRAFT_431869"/>
</dbReference>
<feature type="region of interest" description="Disordered" evidence="1">
    <location>
        <begin position="36"/>
        <end position="71"/>
    </location>
</feature>
<name>A0A0D3L1N5_EMIH1</name>
<keyword evidence="4" id="KW-1185">Reference proteome</keyword>
<reference evidence="4" key="1">
    <citation type="journal article" date="2013" name="Nature">
        <title>Pan genome of the phytoplankton Emiliania underpins its global distribution.</title>
        <authorList>
            <person name="Read B.A."/>
            <person name="Kegel J."/>
            <person name="Klute M.J."/>
            <person name="Kuo A."/>
            <person name="Lefebvre S.C."/>
            <person name="Maumus F."/>
            <person name="Mayer C."/>
            <person name="Miller J."/>
            <person name="Monier A."/>
            <person name="Salamov A."/>
            <person name="Young J."/>
            <person name="Aguilar M."/>
            <person name="Claverie J.M."/>
            <person name="Frickenhaus S."/>
            <person name="Gonzalez K."/>
            <person name="Herman E.K."/>
            <person name="Lin Y.C."/>
            <person name="Napier J."/>
            <person name="Ogata H."/>
            <person name="Sarno A.F."/>
            <person name="Shmutz J."/>
            <person name="Schroeder D."/>
            <person name="de Vargas C."/>
            <person name="Verret F."/>
            <person name="von Dassow P."/>
            <person name="Valentin K."/>
            <person name="Van de Peer Y."/>
            <person name="Wheeler G."/>
            <person name="Dacks J.B."/>
            <person name="Delwiche C.F."/>
            <person name="Dyhrman S.T."/>
            <person name="Glockner G."/>
            <person name="John U."/>
            <person name="Richards T."/>
            <person name="Worden A.Z."/>
            <person name="Zhang X."/>
            <person name="Grigoriev I.V."/>
            <person name="Allen A.E."/>
            <person name="Bidle K."/>
            <person name="Borodovsky M."/>
            <person name="Bowler C."/>
            <person name="Brownlee C."/>
            <person name="Cock J.M."/>
            <person name="Elias M."/>
            <person name="Gladyshev V.N."/>
            <person name="Groth M."/>
            <person name="Guda C."/>
            <person name="Hadaegh A."/>
            <person name="Iglesias-Rodriguez M.D."/>
            <person name="Jenkins J."/>
            <person name="Jones B.M."/>
            <person name="Lawson T."/>
            <person name="Leese F."/>
            <person name="Lindquist E."/>
            <person name="Lobanov A."/>
            <person name="Lomsadze A."/>
            <person name="Malik S.B."/>
            <person name="Marsh M.E."/>
            <person name="Mackinder L."/>
            <person name="Mock T."/>
            <person name="Mueller-Roeber B."/>
            <person name="Pagarete A."/>
            <person name="Parker M."/>
            <person name="Probert I."/>
            <person name="Quesneville H."/>
            <person name="Raines C."/>
            <person name="Rensing S.A."/>
            <person name="Riano-Pachon D.M."/>
            <person name="Richier S."/>
            <person name="Rokitta S."/>
            <person name="Shiraiwa Y."/>
            <person name="Soanes D.M."/>
            <person name="van der Giezen M."/>
            <person name="Wahlund T.M."/>
            <person name="Williams B."/>
            <person name="Wilson W."/>
            <person name="Wolfe G."/>
            <person name="Wurch L.L."/>
        </authorList>
    </citation>
    <scope>NUCLEOTIDE SEQUENCE</scope>
</reference>
<dbReference type="RefSeq" id="XP_005794349.1">
    <property type="nucleotide sequence ID" value="XM_005794292.1"/>
</dbReference>
<dbReference type="PaxDb" id="2903-EOD41920"/>
<dbReference type="GeneID" id="17287190"/>
<dbReference type="InterPro" id="IPR008978">
    <property type="entry name" value="HSP20-like_chaperone"/>
</dbReference>
<feature type="region of interest" description="Disordered" evidence="1">
    <location>
        <begin position="1"/>
        <end position="21"/>
    </location>
</feature>
<reference evidence="3" key="2">
    <citation type="submission" date="2024-10" db="UniProtKB">
        <authorList>
            <consortium name="EnsemblProtists"/>
        </authorList>
    </citation>
    <scope>IDENTIFICATION</scope>
</reference>
<dbReference type="Proteomes" id="UP000013827">
    <property type="component" value="Unassembled WGS sequence"/>
</dbReference>
<evidence type="ECO:0000259" key="2">
    <source>
        <dbReference type="PROSITE" id="PS51203"/>
    </source>
</evidence>
<sequence length="222" mass="23681">MPAPSSLDPVQQRIEEARNPVARQILRDATDFIAAARKAQPNAGEVLLPPPERPQSSDAAPPPPPFVPATAFEGRRDDYVFKSGGDGLGYYRDTAAAMRRAAPKAAPLTGPLSSGPMSGPLHTRWTFEQTPAEAMLLLRGLPPETRPKDVRLNATSKAVSLSVGGEAVLTNAKLHLPCDPDESDFTLHDVGDTRTLAVSLAKLRLPGAPPSWPALLETAEML</sequence>
<dbReference type="Gene3D" id="2.60.40.790">
    <property type="match status" value="1"/>
</dbReference>
<dbReference type="AlphaFoldDB" id="A0A0D3L1N5"/>
<organism evidence="3 4">
    <name type="scientific">Emiliania huxleyi (strain CCMP1516)</name>
    <dbReference type="NCBI Taxonomy" id="280463"/>
    <lineage>
        <taxon>Eukaryota</taxon>
        <taxon>Haptista</taxon>
        <taxon>Haptophyta</taxon>
        <taxon>Prymnesiophyceae</taxon>
        <taxon>Isochrysidales</taxon>
        <taxon>Noelaerhabdaceae</taxon>
        <taxon>Emiliania</taxon>
    </lineage>
</organism>
<evidence type="ECO:0000313" key="3">
    <source>
        <dbReference type="EnsemblProtists" id="EOD41920"/>
    </source>
</evidence>
<accession>A0A0D3L1N5</accession>
<dbReference type="SUPFAM" id="SSF49764">
    <property type="entry name" value="HSP20-like chaperones"/>
    <property type="match status" value="1"/>
</dbReference>
<feature type="domain" description="CS" evidence="2">
    <location>
        <begin position="120"/>
        <end position="216"/>
    </location>
</feature>
<evidence type="ECO:0000256" key="1">
    <source>
        <dbReference type="SAM" id="MobiDB-lite"/>
    </source>
</evidence>
<protein>
    <recommendedName>
        <fullName evidence="2">CS domain-containing protein</fullName>
    </recommendedName>
</protein>
<dbReference type="InterPro" id="IPR007052">
    <property type="entry name" value="CS_dom"/>
</dbReference>